<keyword evidence="5" id="KW-0732">Signal</keyword>
<dbReference type="PRINTS" id="PR00821">
    <property type="entry name" value="TAGLIPASE"/>
</dbReference>
<evidence type="ECO:0000256" key="5">
    <source>
        <dbReference type="SAM" id="SignalP"/>
    </source>
</evidence>
<reference evidence="7" key="1">
    <citation type="submission" date="2021-12" db="EMBL/GenBank/DDBJ databases">
        <authorList>
            <person name="Martin H S."/>
        </authorList>
    </citation>
    <scope>NUCLEOTIDE SEQUENCE</scope>
</reference>
<feature type="domain" description="Lipase" evidence="6">
    <location>
        <begin position="48"/>
        <end position="308"/>
    </location>
</feature>
<feature type="non-terminal residue" evidence="7">
    <location>
        <position position="335"/>
    </location>
</feature>
<feature type="signal peptide" evidence="5">
    <location>
        <begin position="1"/>
        <end position="21"/>
    </location>
</feature>
<dbReference type="InterPro" id="IPR033906">
    <property type="entry name" value="Lipase_N"/>
</dbReference>
<evidence type="ECO:0000256" key="3">
    <source>
        <dbReference type="ARBA" id="ARBA00022525"/>
    </source>
</evidence>
<dbReference type="OrthoDB" id="199913at2759"/>
<dbReference type="InterPro" id="IPR029058">
    <property type="entry name" value="AB_hydrolase_fold"/>
</dbReference>
<accession>A0A8J9YGA3</accession>
<dbReference type="Proteomes" id="UP000838878">
    <property type="component" value="Chromosome 9"/>
</dbReference>
<dbReference type="AlphaFoldDB" id="A0A8J9YGA3"/>
<dbReference type="PANTHER" id="PTHR11610">
    <property type="entry name" value="LIPASE"/>
    <property type="match status" value="1"/>
</dbReference>
<dbReference type="GO" id="GO:0016042">
    <property type="term" value="P:lipid catabolic process"/>
    <property type="evidence" value="ECO:0007669"/>
    <property type="project" value="TreeGrafter"/>
</dbReference>
<evidence type="ECO:0000256" key="1">
    <source>
        <dbReference type="ARBA" id="ARBA00004613"/>
    </source>
</evidence>
<comment type="similarity">
    <text evidence="2 4">Belongs to the AB hydrolase superfamily. Lipase family.</text>
</comment>
<evidence type="ECO:0000256" key="4">
    <source>
        <dbReference type="RuleBase" id="RU004262"/>
    </source>
</evidence>
<dbReference type="Pfam" id="PF00151">
    <property type="entry name" value="Lipase"/>
    <property type="match status" value="1"/>
</dbReference>
<dbReference type="Gene3D" id="3.40.50.1820">
    <property type="entry name" value="alpha/beta hydrolase"/>
    <property type="match status" value="1"/>
</dbReference>
<dbReference type="InterPro" id="IPR013818">
    <property type="entry name" value="Lipase"/>
</dbReference>
<organism evidence="7 8">
    <name type="scientific">Brenthis ino</name>
    <name type="common">lesser marbled fritillary</name>
    <dbReference type="NCBI Taxonomy" id="405034"/>
    <lineage>
        <taxon>Eukaryota</taxon>
        <taxon>Metazoa</taxon>
        <taxon>Ecdysozoa</taxon>
        <taxon>Arthropoda</taxon>
        <taxon>Hexapoda</taxon>
        <taxon>Insecta</taxon>
        <taxon>Pterygota</taxon>
        <taxon>Neoptera</taxon>
        <taxon>Endopterygota</taxon>
        <taxon>Lepidoptera</taxon>
        <taxon>Glossata</taxon>
        <taxon>Ditrysia</taxon>
        <taxon>Papilionoidea</taxon>
        <taxon>Nymphalidae</taxon>
        <taxon>Heliconiinae</taxon>
        <taxon>Argynnini</taxon>
        <taxon>Brenthis</taxon>
    </lineage>
</organism>
<dbReference type="EMBL" id="OV170229">
    <property type="protein sequence ID" value="CAH0731289.1"/>
    <property type="molecule type" value="Genomic_DNA"/>
</dbReference>
<evidence type="ECO:0000259" key="6">
    <source>
        <dbReference type="Pfam" id="PF00151"/>
    </source>
</evidence>
<keyword evidence="8" id="KW-1185">Reference proteome</keyword>
<keyword evidence="3" id="KW-0964">Secreted</keyword>
<dbReference type="CDD" id="cd00707">
    <property type="entry name" value="Pancreat_lipase_like"/>
    <property type="match status" value="1"/>
</dbReference>
<protein>
    <recommendedName>
        <fullName evidence="6">Lipase domain-containing protein</fullName>
    </recommendedName>
</protein>
<dbReference type="PANTHER" id="PTHR11610:SF37">
    <property type="entry name" value="GH01208P"/>
    <property type="match status" value="1"/>
</dbReference>
<dbReference type="SUPFAM" id="SSF53474">
    <property type="entry name" value="alpha/beta-Hydrolases"/>
    <property type="match status" value="1"/>
</dbReference>
<evidence type="ECO:0000256" key="2">
    <source>
        <dbReference type="ARBA" id="ARBA00010701"/>
    </source>
</evidence>
<evidence type="ECO:0000313" key="7">
    <source>
        <dbReference type="EMBL" id="CAH0731289.1"/>
    </source>
</evidence>
<proteinExistence type="inferred from homology"/>
<name>A0A8J9YGA3_9NEOP</name>
<dbReference type="GO" id="GO:0005615">
    <property type="term" value="C:extracellular space"/>
    <property type="evidence" value="ECO:0007669"/>
    <property type="project" value="TreeGrafter"/>
</dbReference>
<dbReference type="GO" id="GO:0017171">
    <property type="term" value="F:serine hydrolase activity"/>
    <property type="evidence" value="ECO:0007669"/>
    <property type="project" value="TreeGrafter"/>
</dbReference>
<evidence type="ECO:0000313" key="8">
    <source>
        <dbReference type="Proteomes" id="UP000838878"/>
    </source>
</evidence>
<dbReference type="InterPro" id="IPR000734">
    <property type="entry name" value="TAG_lipase"/>
</dbReference>
<dbReference type="GO" id="GO:0016298">
    <property type="term" value="F:lipase activity"/>
    <property type="evidence" value="ECO:0007669"/>
    <property type="project" value="InterPro"/>
</dbReference>
<feature type="chain" id="PRO_5035483098" description="Lipase domain-containing protein" evidence="5">
    <location>
        <begin position="22"/>
        <end position="335"/>
    </location>
</feature>
<comment type="subcellular location">
    <subcellularLocation>
        <location evidence="1">Secreted</location>
    </subcellularLocation>
</comment>
<gene>
    <name evidence="7" type="ORF">BINO364_LOCUS16182</name>
</gene>
<sequence>MFIKSGCIIFVVVLVLSECQKEPSLPVSSDSFWPFIRTFLVSVPKGRSISLSDTRIAYYKNSTKSKQSYRLENIDALLKDKSFDLKKPTVLYIHGYSEIVTDESVESVVLAYLKHGGYNILVLDWSNLAFGNYFVIILDIKPIGEVTGTALAKLLKGGLDVRGLHIVGHSLGGQIAATTARYLASKGYSVPRVTGLDPAYPGFYPPLVTEPINPSDAQFVDVIHTNGGQFGTPTSTGHADFWPNEGTQQPGCPSFYLPLTVENLCSHWRSWHFWAESVAGGNFVAKKCGSYDDFQRGNCTISVKMGLQATPDLRGNFFLRTATEPPYALGDRGAL</sequence>